<keyword evidence="6" id="KW-0378">Hydrolase</keyword>
<dbReference type="InterPro" id="IPR044946">
    <property type="entry name" value="Restrct_endonuc_typeI_TRD_sf"/>
</dbReference>
<evidence type="ECO:0000313" key="6">
    <source>
        <dbReference type="EMBL" id="MFC4540321.1"/>
    </source>
</evidence>
<feature type="domain" description="Type I restriction modification DNA specificity" evidence="5">
    <location>
        <begin position="43"/>
        <end position="209"/>
    </location>
</feature>
<evidence type="ECO:0000256" key="1">
    <source>
        <dbReference type="ARBA" id="ARBA00010923"/>
    </source>
</evidence>
<dbReference type="GO" id="GO:0016787">
    <property type="term" value="F:hydrolase activity"/>
    <property type="evidence" value="ECO:0007669"/>
    <property type="project" value="UniProtKB-KW"/>
</dbReference>
<dbReference type="GO" id="GO:0004519">
    <property type="term" value="F:endonuclease activity"/>
    <property type="evidence" value="ECO:0007669"/>
    <property type="project" value="UniProtKB-KW"/>
</dbReference>
<dbReference type="PANTHER" id="PTHR30408:SF13">
    <property type="entry name" value="TYPE I RESTRICTION ENZYME HINDI SPECIFICITY SUBUNIT"/>
    <property type="match status" value="1"/>
</dbReference>
<reference evidence="7" key="1">
    <citation type="journal article" date="2019" name="Int. J. Syst. Evol. Microbiol.">
        <title>The Global Catalogue of Microorganisms (GCM) 10K type strain sequencing project: providing services to taxonomists for standard genome sequencing and annotation.</title>
        <authorList>
            <consortium name="The Broad Institute Genomics Platform"/>
            <consortium name="The Broad Institute Genome Sequencing Center for Infectious Disease"/>
            <person name="Wu L."/>
            <person name="Ma J."/>
        </authorList>
    </citation>
    <scope>NUCLEOTIDE SEQUENCE [LARGE SCALE GENOMIC DNA]</scope>
    <source>
        <strain evidence="7">CGMCC 1.12121</strain>
    </source>
</reference>
<dbReference type="EC" id="3.1.21.-" evidence="6"/>
<name>A0ABV9D4A6_9GAMM</name>
<dbReference type="Gene3D" id="1.10.287.1120">
    <property type="entry name" value="Bipartite methylase S protein"/>
    <property type="match status" value="1"/>
</dbReference>
<evidence type="ECO:0000256" key="2">
    <source>
        <dbReference type="ARBA" id="ARBA00022747"/>
    </source>
</evidence>
<keyword evidence="3" id="KW-0238">DNA-binding</keyword>
<comment type="similarity">
    <text evidence="1">Belongs to the type-I restriction system S methylase family.</text>
</comment>
<dbReference type="Gene3D" id="3.90.220.20">
    <property type="entry name" value="DNA methylase specificity domains"/>
    <property type="match status" value="2"/>
</dbReference>
<dbReference type="PANTHER" id="PTHR30408">
    <property type="entry name" value="TYPE-1 RESTRICTION ENZYME ECOKI SPECIFICITY PROTEIN"/>
    <property type="match status" value="1"/>
</dbReference>
<proteinExistence type="inferred from homology"/>
<dbReference type="CDD" id="cd17279">
    <property type="entry name" value="RMtype1_S_BmuCF2ORF3362P_TRD1-CR1_like"/>
    <property type="match status" value="1"/>
</dbReference>
<keyword evidence="6" id="KW-0540">Nuclease</keyword>
<evidence type="ECO:0000259" key="5">
    <source>
        <dbReference type="Pfam" id="PF01420"/>
    </source>
</evidence>
<dbReference type="SUPFAM" id="SSF116734">
    <property type="entry name" value="DNA methylase specificity domain"/>
    <property type="match status" value="2"/>
</dbReference>
<evidence type="ECO:0000313" key="7">
    <source>
        <dbReference type="Proteomes" id="UP001596030"/>
    </source>
</evidence>
<dbReference type="RefSeq" id="WP_246968549.1">
    <property type="nucleotide sequence ID" value="NZ_JAKGAN010000002.1"/>
</dbReference>
<evidence type="ECO:0000256" key="3">
    <source>
        <dbReference type="ARBA" id="ARBA00023125"/>
    </source>
</evidence>
<protein>
    <submittedName>
        <fullName evidence="6">Restriction endonuclease subunit S</fullName>
        <ecNumber evidence="6">3.1.21.-</ecNumber>
    </submittedName>
</protein>
<gene>
    <name evidence="6" type="ORF">ACFO0U_16255</name>
</gene>
<keyword evidence="7" id="KW-1185">Reference proteome</keyword>
<evidence type="ECO:0000256" key="4">
    <source>
        <dbReference type="SAM" id="MobiDB-lite"/>
    </source>
</evidence>
<accession>A0ABV9D4A6</accession>
<dbReference type="Pfam" id="PF01420">
    <property type="entry name" value="Methylase_S"/>
    <property type="match status" value="1"/>
</dbReference>
<feature type="region of interest" description="Disordered" evidence="4">
    <location>
        <begin position="1"/>
        <end position="22"/>
    </location>
</feature>
<keyword evidence="6" id="KW-0255">Endonuclease</keyword>
<dbReference type="InterPro" id="IPR000055">
    <property type="entry name" value="Restrct_endonuc_typeI_TRD"/>
</dbReference>
<organism evidence="6 7">
    <name type="scientific">Chromohalobacter sarecensis</name>
    <dbReference type="NCBI Taxonomy" id="245294"/>
    <lineage>
        <taxon>Bacteria</taxon>
        <taxon>Pseudomonadati</taxon>
        <taxon>Pseudomonadota</taxon>
        <taxon>Gammaproteobacteria</taxon>
        <taxon>Oceanospirillales</taxon>
        <taxon>Halomonadaceae</taxon>
        <taxon>Chromohalobacter</taxon>
    </lineage>
</organism>
<dbReference type="Proteomes" id="UP001596030">
    <property type="component" value="Unassembled WGS sequence"/>
</dbReference>
<keyword evidence="2" id="KW-0680">Restriction system</keyword>
<dbReference type="InterPro" id="IPR052021">
    <property type="entry name" value="Type-I_RS_S_subunit"/>
</dbReference>
<comment type="caution">
    <text evidence="6">The sequence shown here is derived from an EMBL/GenBank/DDBJ whole genome shotgun (WGS) entry which is preliminary data.</text>
</comment>
<sequence>MTNLNRYEVTGQEGEDRDSLSTFSSYPKYKDSGVEWLGAVPAHWQVQPLKTQFQVVGGSTPSADEEYWGGQVTWVTPADLSSLPSLEVGASARQITAKGLASCGATLVPSGSLVLSTRAPIGSLAIASVPLCTNQGCKTLVPARGKEARFFAYLLRNCTQALNVRGKGTTFLELSGDELSSFKVTVPPQSEQAIISHFLNHETARIDALVEEQQRLIELLKEKRQAVISHAVTKGLDANVPMKDSGVQWLGEVPEHWEVIKLGLIASEKCDGPFGSALKSEHYTDHGVRVIRLQNIKSGRYNDSDSAYIDEGYYNRSIAKSDVASGDVLIAGLGDERNIVGRACVAPFGIEPAMVKADCFRFRLIQDTASPEFVAEQLSSGAEADAGVMASGSTRSRIPLSTMSTRKVALPPMKEQVEICKHLRDVKNAFDLLSREASLAIKLLEERRSALISAAVTGKIDVRGWKAEQHSEQPEVLMAAEERVTYA</sequence>
<dbReference type="EMBL" id="JBHSEU010000021">
    <property type="protein sequence ID" value="MFC4540321.1"/>
    <property type="molecule type" value="Genomic_DNA"/>
</dbReference>